<evidence type="ECO:0000256" key="1">
    <source>
        <dbReference type="PROSITE-ProRule" id="PRU00169"/>
    </source>
</evidence>
<dbReference type="Gene3D" id="3.40.50.2300">
    <property type="match status" value="1"/>
</dbReference>
<reference evidence="5 6" key="1">
    <citation type="submission" date="2019-11" db="EMBL/GenBank/DDBJ databases">
        <authorList>
            <person name="Cho J.-C."/>
        </authorList>
    </citation>
    <scope>NUCLEOTIDE SEQUENCE [LARGE SCALE GENOMIC DNA]</scope>
    <source>
        <strain evidence="4 5">JH1073</strain>
        <strain evidence="3 6">JH702</strain>
    </source>
</reference>
<organism evidence="4 5">
    <name type="scientific">Candidatus Lucifugimonas marina</name>
    <dbReference type="NCBI Taxonomy" id="3038979"/>
    <lineage>
        <taxon>Bacteria</taxon>
        <taxon>Bacillati</taxon>
        <taxon>Chloroflexota</taxon>
        <taxon>Dehalococcoidia</taxon>
        <taxon>SAR202 cluster</taxon>
        <taxon>Candidatus Lucifugimonadales</taxon>
        <taxon>Candidatus Lucifugimonadaceae</taxon>
        <taxon>Candidatus Lucifugimonas</taxon>
    </lineage>
</organism>
<feature type="modified residue" description="4-aspartylphosphate" evidence="1">
    <location>
        <position position="79"/>
    </location>
</feature>
<dbReference type="InterPro" id="IPR001789">
    <property type="entry name" value="Sig_transdc_resp-reg_receiver"/>
</dbReference>
<evidence type="ECO:0000259" key="2">
    <source>
        <dbReference type="PROSITE" id="PS50110"/>
    </source>
</evidence>
<name>A0AAJ5ZFS0_9CHLR</name>
<evidence type="ECO:0000313" key="6">
    <source>
        <dbReference type="Proteomes" id="UP001321249"/>
    </source>
</evidence>
<dbReference type="PROSITE" id="PS50110">
    <property type="entry name" value="RESPONSE_REGULATORY"/>
    <property type="match status" value="1"/>
</dbReference>
<gene>
    <name evidence="3" type="ORF">GKO46_13350</name>
    <name evidence="4" type="ORF">GKO48_12600</name>
</gene>
<dbReference type="SUPFAM" id="SSF52172">
    <property type="entry name" value="CheY-like"/>
    <property type="match status" value="1"/>
</dbReference>
<dbReference type="Proteomes" id="UP001321249">
    <property type="component" value="Unassembled WGS sequence"/>
</dbReference>
<reference evidence="5" key="3">
    <citation type="submission" date="2023-06" db="EMBL/GenBank/DDBJ databases">
        <title>Pangenomics reveal diversification of enzyme families and niche specialization in globally abundant SAR202 bacteria.</title>
        <authorList>
            <person name="Saw J.H.W."/>
        </authorList>
    </citation>
    <scope>NUCLEOTIDE SEQUENCE [LARGE SCALE GENOMIC DNA]</scope>
    <source>
        <strain evidence="5">JH1073</strain>
    </source>
</reference>
<reference evidence="4" key="2">
    <citation type="journal article" date="2023" name="Nat. Commun.">
        <title>Cultivation of marine bacteria of the SAR202 clade.</title>
        <authorList>
            <person name="Lim Y."/>
            <person name="Seo J.H."/>
            <person name="Giovannoni S.J."/>
            <person name="Kang I."/>
            <person name="Cho J.C."/>
        </authorList>
    </citation>
    <scope>NUCLEOTIDE SEQUENCE</scope>
    <source>
        <strain evidence="4">JH1073</strain>
    </source>
</reference>
<sequence length="228" mass="25157">MKITFRRRTYRTPRTANAKKRLAKASTKVMIAARSARFIETIAESVDKNPTTAMTGGAQDRDTAVERTVLLRPDVAIIDIDLGYELGGIDAAFALRKISPTLGIVIVSPYSDPERLAMIPTGLGLEWSYVLTSTARKPELLAKAIQGASWGIPFIDPRIDRDLLGVVENSVDSILDRILDGSTKERRIAAKKSRGQLFRWNGQVQTFRLPEDEDTDDIEGIAITSAEV</sequence>
<feature type="domain" description="Response regulatory" evidence="2">
    <location>
        <begin position="28"/>
        <end position="146"/>
    </location>
</feature>
<dbReference type="AlphaFoldDB" id="A0AAJ5ZFS0"/>
<evidence type="ECO:0000313" key="4">
    <source>
        <dbReference type="EMBL" id="WFG40408.1"/>
    </source>
</evidence>
<dbReference type="EMBL" id="WMBE01000006">
    <property type="protein sequence ID" value="MDG0868048.1"/>
    <property type="molecule type" value="Genomic_DNA"/>
</dbReference>
<dbReference type="Proteomes" id="UP001219901">
    <property type="component" value="Chromosome"/>
</dbReference>
<keyword evidence="5" id="KW-1185">Reference proteome</keyword>
<dbReference type="InterPro" id="IPR011006">
    <property type="entry name" value="CheY-like_superfamily"/>
</dbReference>
<evidence type="ECO:0000313" key="3">
    <source>
        <dbReference type="EMBL" id="MDG0868048.1"/>
    </source>
</evidence>
<proteinExistence type="predicted"/>
<dbReference type="EMBL" id="CP046147">
    <property type="protein sequence ID" value="WFG40408.1"/>
    <property type="molecule type" value="Genomic_DNA"/>
</dbReference>
<accession>A0AAJ5ZFS0</accession>
<dbReference type="GO" id="GO:0000160">
    <property type="term" value="P:phosphorelay signal transduction system"/>
    <property type="evidence" value="ECO:0007669"/>
    <property type="project" value="InterPro"/>
</dbReference>
<keyword evidence="1" id="KW-0597">Phosphoprotein</keyword>
<dbReference type="RefSeq" id="WP_342827012.1">
    <property type="nucleotide sequence ID" value="NZ_CP046146.1"/>
</dbReference>
<protein>
    <submittedName>
        <fullName evidence="4">Response regulator</fullName>
    </submittedName>
</protein>
<evidence type="ECO:0000313" key="5">
    <source>
        <dbReference type="Proteomes" id="UP001219901"/>
    </source>
</evidence>